<gene>
    <name evidence="2" type="ORF">NLJ89_g10820</name>
</gene>
<feature type="compositionally biased region" description="Polar residues" evidence="1">
    <location>
        <begin position="135"/>
        <end position="152"/>
    </location>
</feature>
<name>A0A9W8JR22_9AGAR</name>
<organism evidence="2 3">
    <name type="scientific">Agrocybe chaxingu</name>
    <dbReference type="NCBI Taxonomy" id="84603"/>
    <lineage>
        <taxon>Eukaryota</taxon>
        <taxon>Fungi</taxon>
        <taxon>Dikarya</taxon>
        <taxon>Basidiomycota</taxon>
        <taxon>Agaricomycotina</taxon>
        <taxon>Agaricomycetes</taxon>
        <taxon>Agaricomycetidae</taxon>
        <taxon>Agaricales</taxon>
        <taxon>Agaricineae</taxon>
        <taxon>Strophariaceae</taxon>
        <taxon>Agrocybe</taxon>
    </lineage>
</organism>
<evidence type="ECO:0000313" key="3">
    <source>
        <dbReference type="Proteomes" id="UP001148786"/>
    </source>
</evidence>
<evidence type="ECO:0000313" key="2">
    <source>
        <dbReference type="EMBL" id="KAJ3494383.1"/>
    </source>
</evidence>
<feature type="compositionally biased region" description="Basic and acidic residues" evidence="1">
    <location>
        <begin position="64"/>
        <end position="76"/>
    </location>
</feature>
<reference evidence="2" key="1">
    <citation type="submission" date="2022-07" db="EMBL/GenBank/DDBJ databases">
        <title>Genome Sequence of Agrocybe chaxingu.</title>
        <authorList>
            <person name="Buettner E."/>
        </authorList>
    </citation>
    <scope>NUCLEOTIDE SEQUENCE</scope>
    <source>
        <strain evidence="2">MP-N11</strain>
    </source>
</reference>
<dbReference type="Proteomes" id="UP001148786">
    <property type="component" value="Unassembled WGS sequence"/>
</dbReference>
<comment type="caution">
    <text evidence="2">The sequence shown here is derived from an EMBL/GenBank/DDBJ whole genome shotgun (WGS) entry which is preliminary data.</text>
</comment>
<evidence type="ECO:0000256" key="1">
    <source>
        <dbReference type="SAM" id="MobiDB-lite"/>
    </source>
</evidence>
<dbReference type="AlphaFoldDB" id="A0A9W8JR22"/>
<feature type="compositionally biased region" description="Polar residues" evidence="1">
    <location>
        <begin position="85"/>
        <end position="100"/>
    </location>
</feature>
<proteinExistence type="predicted"/>
<keyword evidence="3" id="KW-1185">Reference proteome</keyword>
<sequence length="190" mass="21427">MYDATTPDLVFDFDKERAEVDGSLSACLSTFRMGAFRHIQGAYENARENISTAVKRRVTLTRASHCESKKGAEPRRPTGSGERANPTSQNQDDSRLSLQMRSREVVEISDSDEEIITPAPARNSSKDDYSKRNKAMSSSAVEQRSSTSSQKSQAKERRSCTLQQRPIHEEPDNMESEGAFMQETYPNRPW</sequence>
<feature type="region of interest" description="Disordered" evidence="1">
    <location>
        <begin position="61"/>
        <end position="190"/>
    </location>
</feature>
<dbReference type="EMBL" id="JANKHO010002138">
    <property type="protein sequence ID" value="KAJ3494383.1"/>
    <property type="molecule type" value="Genomic_DNA"/>
</dbReference>
<accession>A0A9W8JR22</accession>
<protein>
    <submittedName>
        <fullName evidence="2">Uncharacterized protein</fullName>
    </submittedName>
</protein>